<accession>A0A9P1NWN1</accession>
<sequence>MEREARVMISLRKKLHRLIEGISDEDLKTAWEFLTPLYEDAFMLKAIDNAHQKLRPGDALTREEALQVLYFDYGRVPLAPHGLNPDIESI</sequence>
<keyword evidence="2" id="KW-1185">Reference proteome</keyword>
<organism evidence="1 2">
    <name type="scientific">Limnospira indica PCC 8005</name>
    <dbReference type="NCBI Taxonomy" id="376219"/>
    <lineage>
        <taxon>Bacteria</taxon>
        <taxon>Bacillati</taxon>
        <taxon>Cyanobacteriota</taxon>
        <taxon>Cyanophyceae</taxon>
        <taxon>Oscillatoriophycideae</taxon>
        <taxon>Oscillatoriales</taxon>
        <taxon>Sirenicapillariaceae</taxon>
        <taxon>Limnospira</taxon>
    </lineage>
</organism>
<evidence type="ECO:0000313" key="2">
    <source>
        <dbReference type="Proteomes" id="UP000032946"/>
    </source>
</evidence>
<reference evidence="1 2" key="1">
    <citation type="submission" date="2014-02" db="EMBL/GenBank/DDBJ databases">
        <authorList>
            <person name="Genoscope - CEA"/>
        </authorList>
    </citation>
    <scope>NUCLEOTIDE SEQUENCE [LARGE SCALE GENOMIC DNA]</scope>
    <source>
        <strain evidence="1 2">PCC 8005</strain>
    </source>
</reference>
<dbReference type="Proteomes" id="UP000032946">
    <property type="component" value="Chromosome"/>
</dbReference>
<proteinExistence type="predicted"/>
<dbReference type="EMBL" id="FO818640">
    <property type="protein sequence ID" value="CDM92773.1"/>
    <property type="molecule type" value="Genomic_DNA"/>
</dbReference>
<gene>
    <name evidence="1" type="ORF">ARTHRO_10446</name>
</gene>
<dbReference type="AlphaFoldDB" id="A0A9P1NWN1"/>
<name>A0A9P1NWN1_9CYAN</name>
<evidence type="ECO:0000313" key="1">
    <source>
        <dbReference type="EMBL" id="CDM92773.1"/>
    </source>
</evidence>
<protein>
    <submittedName>
        <fullName evidence="1">Uncharacterized protein</fullName>
    </submittedName>
</protein>